<name>A0ABW8RL93_9BACI</name>
<dbReference type="Proteomes" id="UP001623041">
    <property type="component" value="Unassembled WGS sequence"/>
</dbReference>
<accession>A0ABW8RL93</accession>
<feature type="domain" description="DUF3291" evidence="1">
    <location>
        <begin position="7"/>
        <end position="143"/>
    </location>
</feature>
<evidence type="ECO:0000313" key="2">
    <source>
        <dbReference type="EMBL" id="MFK9094264.1"/>
    </source>
</evidence>
<dbReference type="Pfam" id="PF11695">
    <property type="entry name" value="DUF3291"/>
    <property type="match status" value="1"/>
</dbReference>
<reference evidence="2 3" key="1">
    <citation type="submission" date="2024-11" db="EMBL/GenBank/DDBJ databases">
        <authorList>
            <person name="Lucas J.A."/>
        </authorList>
    </citation>
    <scope>NUCLEOTIDE SEQUENCE [LARGE SCALE GENOMIC DNA]</scope>
    <source>
        <strain evidence="2 3">Z 5.4</strain>
    </source>
</reference>
<evidence type="ECO:0000259" key="1">
    <source>
        <dbReference type="Pfam" id="PF11695"/>
    </source>
</evidence>
<gene>
    <name evidence="2" type="ORF">ACJEBI_22660</name>
</gene>
<organism evidence="2 3">
    <name type="scientific">Bacillus salipaludis</name>
    <dbReference type="NCBI Taxonomy" id="2547811"/>
    <lineage>
        <taxon>Bacteria</taxon>
        <taxon>Bacillati</taxon>
        <taxon>Bacillota</taxon>
        <taxon>Bacilli</taxon>
        <taxon>Bacillales</taxon>
        <taxon>Bacillaceae</taxon>
        <taxon>Bacillus</taxon>
    </lineage>
</organism>
<proteinExistence type="predicted"/>
<evidence type="ECO:0000313" key="3">
    <source>
        <dbReference type="Proteomes" id="UP001623041"/>
    </source>
</evidence>
<sequence>MALVSIYTVGRLNQPYDHPASREFFQVGNEVFRQATKSGQLIEAFSPDGVPFPEEAIKGDGFPVLTLTIWKNLESLHLFTYSGKHRQALRDRSKWMEPYQEKHLSYVVWWTEKLKDVSWEEASNRYNYYIQNGPTPFAFDFKQAFDEKGETCIKSIFQREIPYLGMIG</sequence>
<keyword evidence="3" id="KW-1185">Reference proteome</keyword>
<protein>
    <submittedName>
        <fullName evidence="2">DUF3291 domain-containing protein</fullName>
    </submittedName>
</protein>
<comment type="caution">
    <text evidence="2">The sequence shown here is derived from an EMBL/GenBank/DDBJ whole genome shotgun (WGS) entry which is preliminary data.</text>
</comment>
<dbReference type="RefSeq" id="WP_406582737.1">
    <property type="nucleotide sequence ID" value="NZ_JBJHQH010000021.1"/>
</dbReference>
<dbReference type="InterPro" id="IPR021708">
    <property type="entry name" value="DUF3291"/>
</dbReference>
<dbReference type="EMBL" id="JBJHQH010000021">
    <property type="protein sequence ID" value="MFK9094264.1"/>
    <property type="molecule type" value="Genomic_DNA"/>
</dbReference>